<evidence type="ECO:0000313" key="3">
    <source>
        <dbReference type="Proteomes" id="UP000322873"/>
    </source>
</evidence>
<keyword evidence="1" id="KW-1133">Transmembrane helix</keyword>
<keyword evidence="1" id="KW-0812">Transmembrane</keyword>
<reference evidence="2 3" key="1">
    <citation type="submission" date="2019-06" db="EMBL/GenBank/DDBJ databases">
        <title>Genome Sequence of the Brown Rot Fungal Pathogen Monilinia fructicola.</title>
        <authorList>
            <person name="De Miccolis Angelini R.M."/>
            <person name="Landi L."/>
            <person name="Abate D."/>
            <person name="Pollastro S."/>
            <person name="Romanazzi G."/>
            <person name="Faretra F."/>
        </authorList>
    </citation>
    <scope>NUCLEOTIDE SEQUENCE [LARGE SCALE GENOMIC DNA]</scope>
    <source>
        <strain evidence="2 3">Mfrc123</strain>
    </source>
</reference>
<keyword evidence="3" id="KW-1185">Reference proteome</keyword>
<feature type="transmembrane region" description="Helical" evidence="1">
    <location>
        <begin position="20"/>
        <end position="45"/>
    </location>
</feature>
<gene>
    <name evidence="2" type="ORF">EYC84_008356</name>
</gene>
<proteinExistence type="predicted"/>
<sequence length="148" mass="16953">MIGSQTIVLYNNATMHKVTILCWLPCFLHPSFTILLSSFVLSILAKSNSPRTLQRTIVNVAIKYEIEVTKRERDPSPFIQTATEPSVLLGRKHPNKYAHPDNDRYRQIMIQSIMGRQCVVACSFLGRDPRSEQDISLRLEHDTAFEHV</sequence>
<dbReference type="EMBL" id="VICG01000010">
    <property type="protein sequence ID" value="KAA8567912.1"/>
    <property type="molecule type" value="Genomic_DNA"/>
</dbReference>
<evidence type="ECO:0000313" key="2">
    <source>
        <dbReference type="EMBL" id="KAA8567912.1"/>
    </source>
</evidence>
<dbReference type="AlphaFoldDB" id="A0A5M9JJA8"/>
<protein>
    <submittedName>
        <fullName evidence="2">Uncharacterized protein</fullName>
    </submittedName>
</protein>
<keyword evidence="1" id="KW-0472">Membrane</keyword>
<evidence type="ECO:0000256" key="1">
    <source>
        <dbReference type="SAM" id="Phobius"/>
    </source>
</evidence>
<comment type="caution">
    <text evidence="2">The sequence shown here is derived from an EMBL/GenBank/DDBJ whole genome shotgun (WGS) entry which is preliminary data.</text>
</comment>
<name>A0A5M9JJA8_MONFR</name>
<accession>A0A5M9JJA8</accession>
<organism evidence="2 3">
    <name type="scientific">Monilinia fructicola</name>
    <name type="common">Brown rot fungus</name>
    <name type="synonym">Ciboria fructicola</name>
    <dbReference type="NCBI Taxonomy" id="38448"/>
    <lineage>
        <taxon>Eukaryota</taxon>
        <taxon>Fungi</taxon>
        <taxon>Dikarya</taxon>
        <taxon>Ascomycota</taxon>
        <taxon>Pezizomycotina</taxon>
        <taxon>Leotiomycetes</taxon>
        <taxon>Helotiales</taxon>
        <taxon>Sclerotiniaceae</taxon>
        <taxon>Monilinia</taxon>
    </lineage>
</organism>
<dbReference type="Proteomes" id="UP000322873">
    <property type="component" value="Unassembled WGS sequence"/>
</dbReference>